<dbReference type="AlphaFoldDB" id="A0AAP0LT23"/>
<comment type="caution">
    <text evidence="1">The sequence shown here is derived from an EMBL/GenBank/DDBJ whole genome shotgun (WGS) entry which is preliminary data.</text>
</comment>
<organism evidence="1 2">
    <name type="scientific">Citrus x changshan-huyou</name>
    <dbReference type="NCBI Taxonomy" id="2935761"/>
    <lineage>
        <taxon>Eukaryota</taxon>
        <taxon>Viridiplantae</taxon>
        <taxon>Streptophyta</taxon>
        <taxon>Embryophyta</taxon>
        <taxon>Tracheophyta</taxon>
        <taxon>Spermatophyta</taxon>
        <taxon>Magnoliopsida</taxon>
        <taxon>eudicotyledons</taxon>
        <taxon>Gunneridae</taxon>
        <taxon>Pentapetalae</taxon>
        <taxon>rosids</taxon>
        <taxon>malvids</taxon>
        <taxon>Sapindales</taxon>
        <taxon>Rutaceae</taxon>
        <taxon>Aurantioideae</taxon>
        <taxon>Citrus</taxon>
    </lineage>
</organism>
<sequence>MPIHLQVVAVSVSSSCGLADRSNVGGKIACHYVASRIGFSLSKHQSEHEELHFEIGEEGPAIRDEDRSGNLPSSVGIRVGSDRFEKFSEDRFIIWHLSDEENDL</sequence>
<evidence type="ECO:0000313" key="2">
    <source>
        <dbReference type="Proteomes" id="UP001428341"/>
    </source>
</evidence>
<keyword evidence="2" id="KW-1185">Reference proteome</keyword>
<dbReference type="EMBL" id="JBCGBO010000007">
    <property type="protein sequence ID" value="KAK9186690.1"/>
    <property type="molecule type" value="Genomic_DNA"/>
</dbReference>
<protein>
    <submittedName>
        <fullName evidence="1">Uncharacterized protein</fullName>
    </submittedName>
</protein>
<gene>
    <name evidence="1" type="ORF">WN944_018078</name>
</gene>
<name>A0AAP0LT23_9ROSI</name>
<reference evidence="1 2" key="1">
    <citation type="submission" date="2024-05" db="EMBL/GenBank/DDBJ databases">
        <title>Haplotype-resolved chromosome-level genome assembly of Huyou (Citrus changshanensis).</title>
        <authorList>
            <person name="Miao C."/>
            <person name="Chen W."/>
            <person name="Wu Y."/>
            <person name="Wang L."/>
            <person name="Zhao S."/>
            <person name="Grierson D."/>
            <person name="Xu C."/>
            <person name="Chen K."/>
        </authorList>
    </citation>
    <scope>NUCLEOTIDE SEQUENCE [LARGE SCALE GENOMIC DNA]</scope>
    <source>
        <strain evidence="1">01-14</strain>
        <tissue evidence="1">Leaf</tissue>
    </source>
</reference>
<accession>A0AAP0LT23</accession>
<dbReference type="Proteomes" id="UP001428341">
    <property type="component" value="Unassembled WGS sequence"/>
</dbReference>
<proteinExistence type="predicted"/>
<evidence type="ECO:0000313" key="1">
    <source>
        <dbReference type="EMBL" id="KAK9186690.1"/>
    </source>
</evidence>